<comment type="subcellular location">
    <subcellularLocation>
        <location evidence="1">Membrane</location>
        <topology evidence="1">Single-pass membrane protein</topology>
    </subcellularLocation>
</comment>
<dbReference type="PATRIC" id="fig|317.243.peg.6057"/>
<comment type="caution">
    <text evidence="5">The sequence shown here is derived from an EMBL/GenBank/DDBJ whole genome shotgun (WGS) entry which is preliminary data.</text>
</comment>
<dbReference type="CDD" id="cd03404">
    <property type="entry name" value="SPFH_HflK"/>
    <property type="match status" value="1"/>
</dbReference>
<dbReference type="Gene3D" id="3.30.479.30">
    <property type="entry name" value="Band 7 domain"/>
    <property type="match status" value="1"/>
</dbReference>
<dbReference type="Proteomes" id="UP000093104">
    <property type="component" value="Unassembled WGS sequence"/>
</dbReference>
<keyword evidence="3" id="KW-1133">Transmembrane helix</keyword>
<evidence type="ECO:0000259" key="4">
    <source>
        <dbReference type="SMART" id="SM00244"/>
    </source>
</evidence>
<gene>
    <name evidence="5" type="ORF">AFK24_07785</name>
</gene>
<dbReference type="SMART" id="SM00244">
    <property type="entry name" value="PHB"/>
    <property type="match status" value="1"/>
</dbReference>
<dbReference type="EMBL" id="LGSI01000031">
    <property type="protein sequence ID" value="OCR25622.1"/>
    <property type="molecule type" value="Genomic_DNA"/>
</dbReference>
<dbReference type="InterPro" id="IPR036013">
    <property type="entry name" value="Band_7/SPFH_dom_sf"/>
</dbReference>
<evidence type="ECO:0000313" key="5">
    <source>
        <dbReference type="EMBL" id="OCR25622.1"/>
    </source>
</evidence>
<dbReference type="RefSeq" id="WP_065832711.1">
    <property type="nucleotide sequence ID" value="NZ_LGSI01000031.1"/>
</dbReference>
<protein>
    <submittedName>
        <fullName evidence="5">Membrane protein</fullName>
    </submittedName>
</protein>
<comment type="similarity">
    <text evidence="2">Belongs to the band 7/mec-2 family. HflK subfamily.</text>
</comment>
<dbReference type="SUPFAM" id="SSF117892">
    <property type="entry name" value="Band 7/SPFH domain"/>
    <property type="match status" value="1"/>
</dbReference>
<keyword evidence="3" id="KW-0812">Transmembrane</keyword>
<evidence type="ECO:0000256" key="3">
    <source>
        <dbReference type="SAM" id="Phobius"/>
    </source>
</evidence>
<name>A0A1C7Z6G3_PSESX</name>
<evidence type="ECO:0000256" key="1">
    <source>
        <dbReference type="ARBA" id="ARBA00004167"/>
    </source>
</evidence>
<dbReference type="InterPro" id="IPR010201">
    <property type="entry name" value="HflK"/>
</dbReference>
<dbReference type="AlphaFoldDB" id="A0A1C7Z6G3"/>
<feature type="transmembrane region" description="Helical" evidence="3">
    <location>
        <begin position="27"/>
        <end position="46"/>
    </location>
</feature>
<sequence length="358" mass="38507">MSEHVAPDAPDNQRPPVNSPWLQASRLAFIALYAVTLLAALGWALSNVRQIDPQNRAVVLRLGALERIQNAGLLTAWPQPFEQVVLLPSADRVIERRVETLLRSFQAVQADRVASFAAPMSDALAGSGFLLTGDAGVVQLDVTVYYKVTDPYAFVLQGDHVLPALDRLVNRSAVALTAARDLDTILVARPELVTADSKAAERRERLRGDLVRGINQRLAELNATGVGIGIEVARVDVQSSLPTAAVNAFNAVLTASQLADQAVANARNDAEKLNQSANQQADRTLQVAHAQASERLAKAQTDTATVTSLAQSIQNQSDPGLLQRIYRERVPKILGQAGSVTTVDPKDDSRLIIQGADK</sequence>
<feature type="domain" description="Band 7" evidence="4">
    <location>
        <begin position="46"/>
        <end position="253"/>
    </location>
</feature>
<evidence type="ECO:0000256" key="2">
    <source>
        <dbReference type="ARBA" id="ARBA00006971"/>
    </source>
</evidence>
<evidence type="ECO:0000313" key="6">
    <source>
        <dbReference type="Proteomes" id="UP000093104"/>
    </source>
</evidence>
<keyword evidence="3" id="KW-0472">Membrane</keyword>
<dbReference type="OrthoDB" id="8351024at2"/>
<dbReference type="GO" id="GO:0016020">
    <property type="term" value="C:membrane"/>
    <property type="evidence" value="ECO:0007669"/>
    <property type="project" value="UniProtKB-SubCell"/>
</dbReference>
<dbReference type="InterPro" id="IPR001107">
    <property type="entry name" value="Band_7"/>
</dbReference>
<organism evidence="5 6">
    <name type="scientific">Pseudomonas syringae</name>
    <dbReference type="NCBI Taxonomy" id="317"/>
    <lineage>
        <taxon>Bacteria</taxon>
        <taxon>Pseudomonadati</taxon>
        <taxon>Pseudomonadota</taxon>
        <taxon>Gammaproteobacteria</taxon>
        <taxon>Pseudomonadales</taxon>
        <taxon>Pseudomonadaceae</taxon>
        <taxon>Pseudomonas</taxon>
    </lineage>
</organism>
<accession>A0A1C7Z6G3</accession>
<proteinExistence type="inferred from homology"/>
<dbReference type="Pfam" id="PF01145">
    <property type="entry name" value="Band_7"/>
    <property type="match status" value="1"/>
</dbReference>
<reference evidence="5 6" key="1">
    <citation type="submission" date="2015-07" db="EMBL/GenBank/DDBJ databases">
        <title>Draft genome sequence of a diazotrophic, plant growth-promoting rhizobacterium of the Pseudomonas syringae complex.</title>
        <authorList>
            <person name="Patten C.L."/>
            <person name="Jeong H."/>
        </authorList>
    </citation>
    <scope>NUCLEOTIDE SEQUENCE [LARGE SCALE GENOMIC DNA]</scope>
    <source>
        <strain evidence="5 6">GR12-2</strain>
    </source>
</reference>